<dbReference type="PANTHER" id="PTHR43022:SF1">
    <property type="entry name" value="PROTEIN SMF"/>
    <property type="match status" value="1"/>
</dbReference>
<evidence type="ECO:0000313" key="3">
    <source>
        <dbReference type="EMBL" id="SHL28817.1"/>
    </source>
</evidence>
<dbReference type="AlphaFoldDB" id="A0A1M6ZEE6"/>
<dbReference type="RefSeq" id="WP_234997565.1">
    <property type="nucleotide sequence ID" value="NZ_CALGVN010000020.1"/>
</dbReference>
<evidence type="ECO:0000256" key="1">
    <source>
        <dbReference type="ARBA" id="ARBA00006525"/>
    </source>
</evidence>
<reference evidence="3 4" key="1">
    <citation type="submission" date="2016-11" db="EMBL/GenBank/DDBJ databases">
        <authorList>
            <person name="Jaros S."/>
            <person name="Januszkiewicz K."/>
            <person name="Wedrychowicz H."/>
        </authorList>
    </citation>
    <scope>NUCLEOTIDE SEQUENCE [LARGE SCALE GENOMIC DNA]</scope>
    <source>
        <strain evidence="3 4">DSM 43832</strain>
    </source>
</reference>
<dbReference type="Pfam" id="PF02481">
    <property type="entry name" value="DNA_processg_A"/>
    <property type="match status" value="1"/>
</dbReference>
<proteinExistence type="inferred from homology"/>
<dbReference type="SUPFAM" id="SSF102405">
    <property type="entry name" value="MCP/YpsA-like"/>
    <property type="match status" value="1"/>
</dbReference>
<feature type="domain" description="Smf/DprA SLOG" evidence="2">
    <location>
        <begin position="110"/>
        <end position="302"/>
    </location>
</feature>
<evidence type="ECO:0000313" key="4">
    <source>
        <dbReference type="Proteomes" id="UP000184363"/>
    </source>
</evidence>
<dbReference type="STRING" id="1848.SAMN05443637_12376"/>
<dbReference type="InterPro" id="IPR003488">
    <property type="entry name" value="DprA"/>
</dbReference>
<dbReference type="Proteomes" id="UP000184363">
    <property type="component" value="Unassembled WGS sequence"/>
</dbReference>
<dbReference type="EMBL" id="FRAP01000023">
    <property type="protein sequence ID" value="SHL28817.1"/>
    <property type="molecule type" value="Genomic_DNA"/>
</dbReference>
<comment type="similarity">
    <text evidence="1">Belongs to the DprA/Smf family.</text>
</comment>
<dbReference type="NCBIfam" id="TIGR00732">
    <property type="entry name" value="dprA"/>
    <property type="match status" value="1"/>
</dbReference>
<dbReference type="Gene3D" id="3.40.50.450">
    <property type="match status" value="1"/>
</dbReference>
<dbReference type="GO" id="GO:0009294">
    <property type="term" value="P:DNA-mediated transformation"/>
    <property type="evidence" value="ECO:0007669"/>
    <property type="project" value="InterPro"/>
</dbReference>
<name>A0A1M6ZEE6_PSETH</name>
<dbReference type="InterPro" id="IPR057666">
    <property type="entry name" value="DrpA_SLOG"/>
</dbReference>
<organism evidence="3 4">
    <name type="scientific">Pseudonocardia thermophila</name>
    <dbReference type="NCBI Taxonomy" id="1848"/>
    <lineage>
        <taxon>Bacteria</taxon>
        <taxon>Bacillati</taxon>
        <taxon>Actinomycetota</taxon>
        <taxon>Actinomycetes</taxon>
        <taxon>Pseudonocardiales</taxon>
        <taxon>Pseudonocardiaceae</taxon>
        <taxon>Pseudonocardia</taxon>
    </lineage>
</organism>
<keyword evidence="4" id="KW-1185">Reference proteome</keyword>
<accession>A0A1M6ZEE6</accession>
<dbReference type="PANTHER" id="PTHR43022">
    <property type="entry name" value="PROTEIN SMF"/>
    <property type="match status" value="1"/>
</dbReference>
<gene>
    <name evidence="3" type="ORF">SAMN05443637_12376</name>
</gene>
<sequence length="381" mass="38954">MTGADEMSGGIAEEVLLARAYLSRVAEPPAPALARFTATVGAVEAAARVRRGAVPEEVTAETAARRTTEHAAADLEAARRCGARLLVPEARQWPTWPFAAFEVCGAPALAPPLALWVRGPGDLAALSQLSVAVVGARAASGYGLHVAAELGAGMAAHRVTVVSGAALGIDGAAHRGALAGGGPSVAVLACGIDRAYPAAHEALLARIAAEGLVVSEYPPGSVPGRHRFLVRNRIIAALGTATVVVEAGLRSGARRTASDAVALGRPLMAVPGPVTSGVSAGCHRLIREGAQLVTRPEEVLEIVGPMGEHLLPDEPEIAVRPTDGLDPVALLLHDALPAHGARPASWLAAEAGVPLTAARAALVDLERRGLAVLDAGRWRRC</sequence>
<evidence type="ECO:0000259" key="2">
    <source>
        <dbReference type="Pfam" id="PF02481"/>
    </source>
</evidence>
<protein>
    <submittedName>
        <fullName evidence="3">DNA processing protein</fullName>
    </submittedName>
</protein>